<evidence type="ECO:0000313" key="1">
    <source>
        <dbReference type="EMBL" id="MEN7549125.1"/>
    </source>
</evidence>
<comment type="caution">
    <text evidence="1">The sequence shown here is derived from an EMBL/GenBank/DDBJ whole genome shotgun (WGS) entry which is preliminary data.</text>
</comment>
<organism evidence="1 2">
    <name type="scientific">Rapidithrix thailandica</name>
    <dbReference type="NCBI Taxonomy" id="413964"/>
    <lineage>
        <taxon>Bacteria</taxon>
        <taxon>Pseudomonadati</taxon>
        <taxon>Bacteroidota</taxon>
        <taxon>Cytophagia</taxon>
        <taxon>Cytophagales</taxon>
        <taxon>Flammeovirgaceae</taxon>
        <taxon>Rapidithrix</taxon>
    </lineage>
</organism>
<protein>
    <recommendedName>
        <fullName evidence="3">DUF1353 domain-containing protein</fullName>
    </recommendedName>
</protein>
<accession>A0AAW9SBG9</accession>
<name>A0AAW9SBG9_9BACT</name>
<proteinExistence type="predicted"/>
<evidence type="ECO:0000313" key="2">
    <source>
        <dbReference type="Proteomes" id="UP001403385"/>
    </source>
</evidence>
<reference evidence="1 2" key="1">
    <citation type="submission" date="2024-04" db="EMBL/GenBank/DDBJ databases">
        <title>Novel genus in family Flammeovirgaceae.</title>
        <authorList>
            <person name="Nguyen T.H."/>
            <person name="Vuong T.Q."/>
            <person name="Le H."/>
            <person name="Kim S.-G."/>
        </authorList>
    </citation>
    <scope>NUCLEOTIDE SEQUENCE [LARGE SCALE GENOMIC DNA]</scope>
    <source>
        <strain evidence="1 2">JCM 23209</strain>
    </source>
</reference>
<evidence type="ECO:0008006" key="3">
    <source>
        <dbReference type="Google" id="ProtNLM"/>
    </source>
</evidence>
<gene>
    <name evidence="1" type="ORF">AAG747_14475</name>
</gene>
<dbReference type="Proteomes" id="UP001403385">
    <property type="component" value="Unassembled WGS sequence"/>
</dbReference>
<dbReference type="EMBL" id="JBDKWZ010000007">
    <property type="protein sequence ID" value="MEN7549125.1"/>
    <property type="molecule type" value="Genomic_DNA"/>
</dbReference>
<keyword evidence="2" id="KW-1185">Reference proteome</keyword>
<dbReference type="AlphaFoldDB" id="A0AAW9SBG9"/>
<dbReference type="RefSeq" id="WP_346821895.1">
    <property type="nucleotide sequence ID" value="NZ_JBDKWZ010000007.1"/>
</dbReference>
<sequence length="171" mass="20114">MSNYAFVERNDVEYPHTALKEVSFENKWLLIRPDGYIKVKGSHGQGYAWDGCSPKYYCWDILLGTPDGVVDCETGKPVTYYASLVHDALYQFREGYKDKITQKKVDELFFTELNKANFKLGLLYYLMARLFGGLYWNDYMKRNKKLKYIYPLLAGFLVWKICRKVTSVFCR</sequence>